<evidence type="ECO:0000313" key="2">
    <source>
        <dbReference type="EMBL" id="GFN76881.1"/>
    </source>
</evidence>
<keyword evidence="3" id="KW-1185">Reference proteome</keyword>
<evidence type="ECO:0000256" key="1">
    <source>
        <dbReference type="SAM" id="MobiDB-lite"/>
    </source>
</evidence>
<accession>A0AAV3Y468</accession>
<sequence length="78" mass="8564">MVRNRNAPPSASPSTDDRSDAPIPLTQRRRTCNTFIGAIRLSHPQRSNAPVALRWAQGACSIQIGARHLYIDIGATRL</sequence>
<feature type="region of interest" description="Disordered" evidence="1">
    <location>
        <begin position="1"/>
        <end position="27"/>
    </location>
</feature>
<reference evidence="2 3" key="1">
    <citation type="journal article" date="2021" name="Elife">
        <title>Chloroplast acquisition without the gene transfer in kleptoplastic sea slugs, Plakobranchus ocellatus.</title>
        <authorList>
            <person name="Maeda T."/>
            <person name="Takahashi S."/>
            <person name="Yoshida T."/>
            <person name="Shimamura S."/>
            <person name="Takaki Y."/>
            <person name="Nagai Y."/>
            <person name="Toyoda A."/>
            <person name="Suzuki Y."/>
            <person name="Arimoto A."/>
            <person name="Ishii H."/>
            <person name="Satoh N."/>
            <person name="Nishiyama T."/>
            <person name="Hasebe M."/>
            <person name="Maruyama T."/>
            <person name="Minagawa J."/>
            <person name="Obokata J."/>
            <person name="Shigenobu S."/>
        </authorList>
    </citation>
    <scope>NUCLEOTIDE SEQUENCE [LARGE SCALE GENOMIC DNA]</scope>
</reference>
<gene>
    <name evidence="2" type="ORF">PoB_000338700</name>
</gene>
<name>A0AAV3Y468_9GAST</name>
<dbReference type="Proteomes" id="UP000735302">
    <property type="component" value="Unassembled WGS sequence"/>
</dbReference>
<comment type="caution">
    <text evidence="2">The sequence shown here is derived from an EMBL/GenBank/DDBJ whole genome shotgun (WGS) entry which is preliminary data.</text>
</comment>
<proteinExistence type="predicted"/>
<protein>
    <submittedName>
        <fullName evidence="2">Uncharacterized protein</fullName>
    </submittedName>
</protein>
<evidence type="ECO:0000313" key="3">
    <source>
        <dbReference type="Proteomes" id="UP000735302"/>
    </source>
</evidence>
<dbReference type="EMBL" id="BLXT01000429">
    <property type="protein sequence ID" value="GFN76881.1"/>
    <property type="molecule type" value="Genomic_DNA"/>
</dbReference>
<organism evidence="2 3">
    <name type="scientific">Plakobranchus ocellatus</name>
    <dbReference type="NCBI Taxonomy" id="259542"/>
    <lineage>
        <taxon>Eukaryota</taxon>
        <taxon>Metazoa</taxon>
        <taxon>Spiralia</taxon>
        <taxon>Lophotrochozoa</taxon>
        <taxon>Mollusca</taxon>
        <taxon>Gastropoda</taxon>
        <taxon>Heterobranchia</taxon>
        <taxon>Euthyneura</taxon>
        <taxon>Panpulmonata</taxon>
        <taxon>Sacoglossa</taxon>
        <taxon>Placobranchoidea</taxon>
        <taxon>Plakobranchidae</taxon>
        <taxon>Plakobranchus</taxon>
    </lineage>
</organism>
<dbReference type="AlphaFoldDB" id="A0AAV3Y468"/>